<evidence type="ECO:0000256" key="2">
    <source>
        <dbReference type="ARBA" id="ARBA00022679"/>
    </source>
</evidence>
<dbReference type="PANTHER" id="PTHR24342">
    <property type="entry name" value="SERINE/THREONINE-PROTEIN KINASE 17"/>
    <property type="match status" value="1"/>
</dbReference>
<dbReference type="Gene3D" id="3.30.200.20">
    <property type="entry name" value="Phosphorylase Kinase, domain 1"/>
    <property type="match status" value="1"/>
</dbReference>
<feature type="region of interest" description="Disordered" evidence="7">
    <location>
        <begin position="569"/>
        <end position="606"/>
    </location>
</feature>
<dbReference type="SUPFAM" id="SSF56112">
    <property type="entry name" value="Protein kinase-like (PK-like)"/>
    <property type="match status" value="1"/>
</dbReference>
<evidence type="ECO:0000313" key="12">
    <source>
        <dbReference type="RefSeq" id="XP_065656647.1"/>
    </source>
</evidence>
<protein>
    <submittedName>
        <fullName evidence="10 11">Probable myosin light chain kinase DDB_G0271550 isoform X2</fullName>
    </submittedName>
</protein>
<feature type="domain" description="Protein kinase" evidence="8">
    <location>
        <begin position="21"/>
        <end position="278"/>
    </location>
</feature>
<feature type="binding site" evidence="6">
    <location>
        <position position="54"/>
    </location>
    <ligand>
        <name>ATP</name>
        <dbReference type="ChEBI" id="CHEBI:30616"/>
    </ligand>
</feature>
<keyword evidence="5 6" id="KW-0067">ATP-binding</keyword>
<keyword evidence="4 10" id="KW-0418">Kinase</keyword>
<keyword evidence="2" id="KW-0808">Transferase</keyword>
<dbReference type="GO" id="GO:0016301">
    <property type="term" value="F:kinase activity"/>
    <property type="evidence" value="ECO:0007669"/>
    <property type="project" value="UniProtKB-KW"/>
</dbReference>
<evidence type="ECO:0000256" key="6">
    <source>
        <dbReference type="PROSITE-ProRule" id="PRU10141"/>
    </source>
</evidence>
<keyword evidence="3 6" id="KW-0547">Nucleotide-binding</keyword>
<dbReference type="Pfam" id="PF00069">
    <property type="entry name" value="Pkinase"/>
    <property type="match status" value="1"/>
</dbReference>
<keyword evidence="9" id="KW-1185">Reference proteome</keyword>
<dbReference type="SMART" id="SM00220">
    <property type="entry name" value="S_TKc"/>
    <property type="match status" value="1"/>
</dbReference>
<dbReference type="RefSeq" id="XP_065656646.1">
    <property type="nucleotide sequence ID" value="XM_065800574.1"/>
</dbReference>
<accession>A0ABM4C502</accession>
<dbReference type="InterPro" id="IPR011009">
    <property type="entry name" value="Kinase-like_dom_sf"/>
</dbReference>
<evidence type="ECO:0000313" key="11">
    <source>
        <dbReference type="RefSeq" id="XP_065656646.1"/>
    </source>
</evidence>
<proteinExistence type="predicted"/>
<dbReference type="Gene3D" id="1.10.510.10">
    <property type="entry name" value="Transferase(Phosphotransferase) domain 1"/>
    <property type="match status" value="1"/>
</dbReference>
<organism evidence="9 11">
    <name type="scientific">Hydra vulgaris</name>
    <name type="common">Hydra</name>
    <name type="synonym">Hydra attenuata</name>
    <dbReference type="NCBI Taxonomy" id="6087"/>
    <lineage>
        <taxon>Eukaryota</taxon>
        <taxon>Metazoa</taxon>
        <taxon>Cnidaria</taxon>
        <taxon>Hydrozoa</taxon>
        <taxon>Hydroidolina</taxon>
        <taxon>Anthoathecata</taxon>
        <taxon>Aplanulata</taxon>
        <taxon>Hydridae</taxon>
        <taxon>Hydra</taxon>
    </lineage>
</organism>
<dbReference type="InterPro" id="IPR008271">
    <property type="entry name" value="Ser/Thr_kinase_AS"/>
</dbReference>
<evidence type="ECO:0000313" key="9">
    <source>
        <dbReference type="Proteomes" id="UP001652625"/>
    </source>
</evidence>
<dbReference type="PROSITE" id="PS50011">
    <property type="entry name" value="PROTEIN_KINASE_DOM"/>
    <property type="match status" value="1"/>
</dbReference>
<dbReference type="PANTHER" id="PTHR24342:SF20">
    <property type="entry name" value="MYOSIN LIGHT CHAIN KINASE, SMOOTH MUSCLE"/>
    <property type="match status" value="1"/>
</dbReference>
<dbReference type="RefSeq" id="XP_065656647.1">
    <property type="nucleotide sequence ID" value="XM_065800575.1"/>
</dbReference>
<evidence type="ECO:0000256" key="5">
    <source>
        <dbReference type="ARBA" id="ARBA00022840"/>
    </source>
</evidence>
<dbReference type="InterPro" id="IPR017441">
    <property type="entry name" value="Protein_kinase_ATP_BS"/>
</dbReference>
<dbReference type="RefSeq" id="XP_065656645.1">
    <property type="nucleotide sequence ID" value="XM_065800573.1"/>
</dbReference>
<keyword evidence="1" id="KW-0723">Serine/threonine-protein kinase</keyword>
<evidence type="ECO:0000259" key="8">
    <source>
        <dbReference type="PROSITE" id="PS50011"/>
    </source>
</evidence>
<reference evidence="10 11" key="1">
    <citation type="submission" date="2025-05" db="UniProtKB">
        <authorList>
            <consortium name="RefSeq"/>
        </authorList>
    </citation>
    <scope>IDENTIFICATION</scope>
</reference>
<dbReference type="InterPro" id="IPR000719">
    <property type="entry name" value="Prot_kinase_dom"/>
</dbReference>
<gene>
    <name evidence="10 11 12" type="primary">LOC100205519</name>
</gene>
<evidence type="ECO:0000256" key="3">
    <source>
        <dbReference type="ARBA" id="ARBA00022741"/>
    </source>
</evidence>
<name>A0ABM4C502_HYDVU</name>
<evidence type="ECO:0000313" key="10">
    <source>
        <dbReference type="RefSeq" id="XP_065656645.1"/>
    </source>
</evidence>
<dbReference type="PROSITE" id="PS00107">
    <property type="entry name" value="PROTEIN_KINASE_ATP"/>
    <property type="match status" value="1"/>
</dbReference>
<sequence length="716" mass="82254">MTIDKKLERVAKEIISYDEKYEILEELGKGSFGSVSKCRNKETRVLVAAKFIRKTAKSKVEFENEVNVMRKLNHKYLIKLYDAFETRRQLIIVMELVSGQELFQKCAQEEVQLTEYQVARYMRQILEGVNHMHEKNIVHLDLKPENILCSGIMDEDEIKIIDFGFSRELKSEEQNKVICGTAEFIAPEVISFNPITLKTDMWSIGVITYVLISGISPFLGGNDNETFDNVTIGDYSYNVEDNIFDTISEEAKNFIDCCLQYKPCHRISVEEALNHKWLNKLKGLQLVLDNKENLNQFLNRRRWQRIFNTVKAAGRFYSIIKSNFDNQECTDSDPDDSIETELTFNRISNLVKKDLNSDLQTSCSQSHKKSEKIDDVSPCSVLQDVSGYHSDIYCNTTYRSTDTNNNNINNCVNCDELKCDKFEKSQIEMEVGNVEKMEVEKTIIPETEITPKSSIEKLCFSSSVNIDDCVKIVTKEERMLRRNIDKKENFMLTAEIQQKHRTKRLSTSDCESIQEDDDELKLAIKKNKDGRSNEETSKAQIQDQGYLQFEKNEVTAKLKIDNASKSDSIKKAEPLPNKKGFENSTIIKETSPVLQTKGKSDQYPNNEKSEQNLITLNQTNISQIPENVQNLKISKIDSCKIFDVKNDNNQQHSKKLFFQEKKPALKNVISVTDKKPTAKVNFVLEHKSLAKANSTKETKLNAKGVNITNKIAFFQK</sequence>
<dbReference type="PROSITE" id="PS00108">
    <property type="entry name" value="PROTEIN_KINASE_ST"/>
    <property type="match status" value="1"/>
</dbReference>
<dbReference type="Proteomes" id="UP001652625">
    <property type="component" value="Chromosome 06"/>
</dbReference>
<feature type="compositionally biased region" description="Polar residues" evidence="7">
    <location>
        <begin position="582"/>
        <end position="594"/>
    </location>
</feature>
<evidence type="ECO:0000256" key="7">
    <source>
        <dbReference type="SAM" id="MobiDB-lite"/>
    </source>
</evidence>
<dbReference type="GeneID" id="100205519"/>
<evidence type="ECO:0000256" key="1">
    <source>
        <dbReference type="ARBA" id="ARBA00022527"/>
    </source>
</evidence>
<evidence type="ECO:0000256" key="4">
    <source>
        <dbReference type="ARBA" id="ARBA00022777"/>
    </source>
</evidence>